<dbReference type="AlphaFoldDB" id="A0A9N9VCC8"/>
<dbReference type="Pfam" id="PF13424">
    <property type="entry name" value="TPR_12"/>
    <property type="match status" value="2"/>
</dbReference>
<evidence type="ECO:0000313" key="1">
    <source>
        <dbReference type="EMBL" id="CAH0020892.1"/>
    </source>
</evidence>
<dbReference type="Pfam" id="PF13374">
    <property type="entry name" value="TPR_10"/>
    <property type="match status" value="1"/>
</dbReference>
<dbReference type="Gene3D" id="3.40.50.300">
    <property type="entry name" value="P-loop containing nucleotide triphosphate hydrolases"/>
    <property type="match status" value="1"/>
</dbReference>
<dbReference type="InterPro" id="IPR027417">
    <property type="entry name" value="P-loop_NTPase"/>
</dbReference>
<evidence type="ECO:0000313" key="2">
    <source>
        <dbReference type="Proteomes" id="UP000696573"/>
    </source>
</evidence>
<evidence type="ECO:0008006" key="3">
    <source>
        <dbReference type="Google" id="ProtNLM"/>
    </source>
</evidence>
<dbReference type="OrthoDB" id="626167at2759"/>
<dbReference type="SUPFAM" id="SSF52540">
    <property type="entry name" value="P-loop containing nucleoside triphosphate hydrolases"/>
    <property type="match status" value="1"/>
</dbReference>
<dbReference type="Gene3D" id="1.25.40.10">
    <property type="entry name" value="Tetratricopeptide repeat domain"/>
    <property type="match status" value="2"/>
</dbReference>
<dbReference type="Proteomes" id="UP000696573">
    <property type="component" value="Unassembled WGS sequence"/>
</dbReference>
<reference evidence="1" key="1">
    <citation type="submission" date="2021-10" db="EMBL/GenBank/DDBJ databases">
        <authorList>
            <person name="Piombo E."/>
        </authorList>
    </citation>
    <scope>NUCLEOTIDE SEQUENCE</scope>
</reference>
<dbReference type="PANTHER" id="PTHR46082">
    <property type="entry name" value="ATP/GTP-BINDING PROTEIN-RELATED"/>
    <property type="match status" value="1"/>
</dbReference>
<name>A0A9N9VCC8_9HYPO</name>
<comment type="caution">
    <text evidence="1">The sequence shown here is derived from an EMBL/GenBank/DDBJ whole genome shotgun (WGS) entry which is preliminary data.</text>
</comment>
<gene>
    <name evidence="1" type="ORF">CRHIZ90672A_00012671</name>
</gene>
<sequence>MEPNISNCASLKGKSINPFWGRPNNNAAKEIHLPLQNHQPVEAFSILPPPPDAKFVVRPEITAWLKQKLERSLTRVALVGPAGVGKSQIALQYAHQIHNRSPNTFIFWIEASDRSHFENAFRDIASRLQLPGHDDPDIDALPLVSSWLSQPENGTWLMVVDSVENTDVFYCRKNNHARCIGRSCLPTSPNGSIIFTSQNPSCLLLEMLDGDLKFYNATYKFPVMNIYQGFQLLRNELDDGLGDNPSRMADLVYALGCEPRSIAQAAKVLNFRGLKMSEMSEMEEFRALWPEKHRKVGKHGRLPRAWHRNFQLLRHQRSQAVDLLYLMSFFSGLQRKIPKLALVSFTKRLGKFQDHDEEAVIDCLDQEIAFLKENYILTETEGGEHVILAPFVGFCTQMWLFYLCEQERWKGRLLYLMAQEYSSGAWDSWELFEKLEDCFQAIISLKIWSRFDKLNSATITLSLANYRSNQGRFTEAESLLRRVIEIRGQSLGLDDLGTVRAMENIGTLFQVQGKLGEAEKTLRLVLKVKERVLGREHKDTLCSAAAVANVFLKLGNLLEAERRHRETLATRLQVLGKDHFHTLMSLDGLGEALRLAGDLEESERALRRAVDGKTRVLGAENPHTISSVYGLAATLMCQGKHEHAEKLYRQGLEGCEKVLGRYHPTTEIGIHGLIHSLEKQHKDEESQRVKQSVFGEGIGGVAESAKFVGENDTIGPTHRCHIDIRVGL</sequence>
<dbReference type="InterPro" id="IPR011990">
    <property type="entry name" value="TPR-like_helical_dom_sf"/>
</dbReference>
<dbReference type="InterPro" id="IPR019734">
    <property type="entry name" value="TPR_rpt"/>
</dbReference>
<dbReference type="SUPFAM" id="SSF48452">
    <property type="entry name" value="TPR-like"/>
    <property type="match status" value="1"/>
</dbReference>
<proteinExistence type="predicted"/>
<dbReference type="PANTHER" id="PTHR46082:SF6">
    <property type="entry name" value="AAA+ ATPASE DOMAIN-CONTAINING PROTEIN-RELATED"/>
    <property type="match status" value="1"/>
</dbReference>
<accession>A0A9N9VCC8</accession>
<keyword evidence="2" id="KW-1185">Reference proteome</keyword>
<organism evidence="1 2">
    <name type="scientific">Clonostachys rhizophaga</name>
    <dbReference type="NCBI Taxonomy" id="160324"/>
    <lineage>
        <taxon>Eukaryota</taxon>
        <taxon>Fungi</taxon>
        <taxon>Dikarya</taxon>
        <taxon>Ascomycota</taxon>
        <taxon>Pezizomycotina</taxon>
        <taxon>Sordariomycetes</taxon>
        <taxon>Hypocreomycetidae</taxon>
        <taxon>Hypocreales</taxon>
        <taxon>Bionectriaceae</taxon>
        <taxon>Clonostachys</taxon>
    </lineage>
</organism>
<dbReference type="EMBL" id="CABFNQ020000647">
    <property type="protein sequence ID" value="CAH0020892.1"/>
    <property type="molecule type" value="Genomic_DNA"/>
</dbReference>
<dbReference type="SMART" id="SM00028">
    <property type="entry name" value="TPR"/>
    <property type="match status" value="4"/>
</dbReference>
<protein>
    <recommendedName>
        <fullName evidence="3">Nephrocystin-3</fullName>
    </recommendedName>
</protein>
<dbReference type="InterPro" id="IPR053137">
    <property type="entry name" value="NLR-like"/>
</dbReference>